<dbReference type="GO" id="GO:0046872">
    <property type="term" value="F:metal ion binding"/>
    <property type="evidence" value="ECO:0007669"/>
    <property type="project" value="UniProtKB-KW"/>
</dbReference>
<keyword evidence="5" id="KW-1185">Reference proteome</keyword>
<dbReference type="InterPro" id="IPR050792">
    <property type="entry name" value="ADP-ribosylglycohydrolase"/>
</dbReference>
<dbReference type="InterPro" id="IPR036705">
    <property type="entry name" value="Ribosyl_crysJ1_sf"/>
</dbReference>
<evidence type="ECO:0000256" key="1">
    <source>
        <dbReference type="ARBA" id="ARBA00010702"/>
    </source>
</evidence>
<dbReference type="Gene3D" id="1.10.4080.10">
    <property type="entry name" value="ADP-ribosylation/Crystallin J1"/>
    <property type="match status" value="1"/>
</dbReference>
<reference evidence="4 5" key="1">
    <citation type="journal article" date="2015" name="Microbiology (Mosc.)">
        <title>Genomics of the Weissella cibaria species with an examination of its metabolic traits.</title>
        <authorList>
            <person name="Lynch K.M."/>
            <person name="Lucid A."/>
            <person name="Arendt E.K."/>
            <person name="Sleator R.D."/>
            <person name="Lucey B."/>
            <person name="Coffey A."/>
        </authorList>
    </citation>
    <scope>NUCLEOTIDE SEQUENCE [LARGE SCALE GENOMIC DNA]</scope>
    <source>
        <strain evidence="4 5">MG1</strain>
    </source>
</reference>
<evidence type="ECO:0000256" key="2">
    <source>
        <dbReference type="ARBA" id="ARBA00022801"/>
    </source>
</evidence>
<dbReference type="PANTHER" id="PTHR16222">
    <property type="entry name" value="ADP-RIBOSYLGLYCOHYDROLASE"/>
    <property type="match status" value="1"/>
</dbReference>
<dbReference type="Pfam" id="PF03747">
    <property type="entry name" value="ADP_ribosyl_GH"/>
    <property type="match status" value="1"/>
</dbReference>
<dbReference type="EMBL" id="JWHU01000034">
    <property type="protein sequence ID" value="KIU19693.1"/>
    <property type="molecule type" value="Genomic_DNA"/>
</dbReference>
<dbReference type="InterPro" id="IPR005502">
    <property type="entry name" value="Ribosyl_crysJ1"/>
</dbReference>
<keyword evidence="3" id="KW-0479">Metal-binding</keyword>
<dbReference type="SUPFAM" id="SSF101478">
    <property type="entry name" value="ADP-ribosylglycohydrolase"/>
    <property type="match status" value="1"/>
</dbReference>
<dbReference type="eggNOG" id="COG1397">
    <property type="taxonomic scope" value="Bacteria"/>
</dbReference>
<comment type="cofactor">
    <cofactor evidence="3">
        <name>Mg(2+)</name>
        <dbReference type="ChEBI" id="CHEBI:18420"/>
    </cofactor>
    <text evidence="3">Binds 2 magnesium ions per subunit.</text>
</comment>
<dbReference type="Proteomes" id="UP000032287">
    <property type="component" value="Unassembled WGS sequence"/>
</dbReference>
<dbReference type="GO" id="GO:0047407">
    <property type="term" value="F:ADP-ribosyl-[dinitrogen reductase] hydrolase activity"/>
    <property type="evidence" value="ECO:0007669"/>
    <property type="project" value="UniProtKB-EC"/>
</dbReference>
<comment type="caution">
    <text evidence="4">The sequence shown here is derived from an EMBL/GenBank/DDBJ whole genome shotgun (WGS) entry which is preliminary data.</text>
</comment>
<keyword evidence="4" id="KW-0326">Glycosidase</keyword>
<comment type="similarity">
    <text evidence="1">Belongs to the ADP-ribosylglycohydrolase family.</text>
</comment>
<dbReference type="AlphaFoldDB" id="A0A0D1JDT4"/>
<dbReference type="PATRIC" id="fig|137591.25.peg.1685"/>
<name>A0A0D1JDT4_9LACO</name>
<protein>
    <submittedName>
        <fullName evidence="4">DraG_1 protein</fullName>
        <ecNumber evidence="4">3.2.2.24</ecNumber>
    </submittedName>
</protein>
<sequence length="308" mass="33586">MTLPDNPLINSTLGLINGDLFAQKIIMGDSSQWSSDSSLTLATIDSLSNGYILTDIMTQFTYWYTTGAYTADGAPQHAGDVTRMAIENFRQTQDPFTSGGRDESDNANGALLRITPVVLYLQATYGEDFIKDDPAMLTLHQVGGLTHNHPRSLIAIGLYAMLLNGLLSGMSLPVAFDFAISNSYEYYAKHAVFADELVAFEALNTPDFENMPIESLHASGYVVDTLAATIWVLLNSQNYEDVLTLAAGLPGEPTRIMPLVGAVAGLMYRQAQLPTTWLNAHELTIVTRVLEKAEQSGRFACPDTHPVE</sequence>
<feature type="binding site" evidence="3">
    <location>
        <position position="36"/>
    </location>
    <ligand>
        <name>Mg(2+)</name>
        <dbReference type="ChEBI" id="CHEBI:18420"/>
        <label>1</label>
    </ligand>
</feature>
<accession>A0A0D1JDT4</accession>
<evidence type="ECO:0000313" key="5">
    <source>
        <dbReference type="Proteomes" id="UP000032287"/>
    </source>
</evidence>
<feature type="binding site" evidence="3">
    <location>
        <position position="34"/>
    </location>
    <ligand>
        <name>Mg(2+)</name>
        <dbReference type="ChEBI" id="CHEBI:18420"/>
        <label>1</label>
    </ligand>
</feature>
<dbReference type="STRING" id="137591.AO080_08335"/>
<evidence type="ECO:0000256" key="3">
    <source>
        <dbReference type="PIRSR" id="PIRSR605502-1"/>
    </source>
</evidence>
<gene>
    <name evidence="4" type="primary">draG_1</name>
    <name evidence="4" type="ORF">QX99_01711</name>
</gene>
<dbReference type="EC" id="3.2.2.24" evidence="4"/>
<keyword evidence="2 4" id="KW-0378">Hydrolase</keyword>
<organism evidence="4 5">
    <name type="scientific">Weissella cibaria</name>
    <dbReference type="NCBI Taxonomy" id="137591"/>
    <lineage>
        <taxon>Bacteria</taxon>
        <taxon>Bacillati</taxon>
        <taxon>Bacillota</taxon>
        <taxon>Bacilli</taxon>
        <taxon>Lactobacillales</taxon>
        <taxon>Lactobacillaceae</taxon>
        <taxon>Weissella</taxon>
    </lineage>
</organism>
<keyword evidence="3" id="KW-0460">Magnesium</keyword>
<dbReference type="PANTHER" id="PTHR16222:SF24">
    <property type="entry name" value="ADP-RIBOSYLHYDROLASE ARH3"/>
    <property type="match status" value="1"/>
</dbReference>
<dbReference type="RefSeq" id="WP_043707549.1">
    <property type="nucleotide sequence ID" value="NZ_JALOCT010000001.1"/>
</dbReference>
<evidence type="ECO:0000313" key="4">
    <source>
        <dbReference type="EMBL" id="KIU19693.1"/>
    </source>
</evidence>
<proteinExistence type="inferred from homology"/>